<dbReference type="Proteomes" id="UP000198994">
    <property type="component" value="Unassembled WGS sequence"/>
</dbReference>
<accession>A0A1G7G3V4</accession>
<dbReference type="AlphaFoldDB" id="A0A1G7G3V4"/>
<evidence type="ECO:0000313" key="2">
    <source>
        <dbReference type="Proteomes" id="UP000198994"/>
    </source>
</evidence>
<name>A0A1G7G3V4_9RHOB</name>
<protein>
    <submittedName>
        <fullName evidence="1">Uncharacterized protein</fullName>
    </submittedName>
</protein>
<dbReference type="RefSeq" id="WP_131822016.1">
    <property type="nucleotide sequence ID" value="NZ_FNAV01000008.1"/>
</dbReference>
<dbReference type="STRING" id="282683.SAMN04488105_108104"/>
<gene>
    <name evidence="1" type="ORF">SAMN04488105_108104</name>
</gene>
<dbReference type="EMBL" id="FNAV01000008">
    <property type="protein sequence ID" value="SDE82798.1"/>
    <property type="molecule type" value="Genomic_DNA"/>
</dbReference>
<reference evidence="2" key="1">
    <citation type="submission" date="2016-10" db="EMBL/GenBank/DDBJ databases">
        <authorList>
            <person name="Varghese N."/>
            <person name="Submissions S."/>
        </authorList>
    </citation>
    <scope>NUCLEOTIDE SEQUENCE [LARGE SCALE GENOMIC DNA]</scope>
    <source>
        <strain evidence="2">DSM 10146</strain>
    </source>
</reference>
<sequence length="91" mass="9508">MPRRGLCLCTGCNRRADGPPAGAVTFLSAENLSDKWDPCNHMLLSCGGPEISPAHVVDAGTLDETFVGTGPFTWLSCEGEEAGVKLEANTG</sequence>
<organism evidence="1 2">
    <name type="scientific">Salipiger thiooxidans</name>
    <dbReference type="NCBI Taxonomy" id="282683"/>
    <lineage>
        <taxon>Bacteria</taxon>
        <taxon>Pseudomonadati</taxon>
        <taxon>Pseudomonadota</taxon>
        <taxon>Alphaproteobacteria</taxon>
        <taxon>Rhodobacterales</taxon>
        <taxon>Roseobacteraceae</taxon>
        <taxon>Salipiger</taxon>
    </lineage>
</organism>
<evidence type="ECO:0000313" key="1">
    <source>
        <dbReference type="EMBL" id="SDE82798.1"/>
    </source>
</evidence>
<proteinExistence type="predicted"/>
<keyword evidence="2" id="KW-1185">Reference proteome</keyword>